<name>A0ABW8Q359_9NEIS</name>
<comment type="caution">
    <text evidence="1">The sequence shown here is derived from an EMBL/GenBank/DDBJ whole genome shotgun (WGS) entry which is preliminary data.</text>
</comment>
<dbReference type="EMBL" id="JBJGEB010000002">
    <property type="protein sequence ID" value="MFK7641448.1"/>
    <property type="molecule type" value="Genomic_DNA"/>
</dbReference>
<dbReference type="RefSeq" id="WP_254654888.1">
    <property type="nucleotide sequence ID" value="NZ_CAUJQB010000172.1"/>
</dbReference>
<protein>
    <submittedName>
        <fullName evidence="1">Uncharacterized protein</fullName>
    </submittedName>
</protein>
<reference evidence="1 2" key="1">
    <citation type="submission" date="2024-11" db="EMBL/GenBank/DDBJ databases">
        <authorList>
            <person name="Mikucki A.G."/>
            <person name="Kahler C.M."/>
        </authorList>
    </citation>
    <scope>NUCLEOTIDE SEQUENCE [LARGE SCALE GENOMIC DNA]</scope>
    <source>
        <strain evidence="1 2">EXNM717</strain>
    </source>
</reference>
<sequence length="111" mass="12831">METEDYLSRMPFTIVFIDPLHNDFQGSSRKINEYIGRIPAALPRLHQPKFAEKILEMAAHCCNMRVVVRNADSLVKHELHYIVRNGVFCSDEKMWTFINDPDNLAVVVSQP</sequence>
<accession>A0ABW8Q359</accession>
<gene>
    <name evidence="1" type="ORF">ACI43T_02890</name>
</gene>
<keyword evidence="2" id="KW-1185">Reference proteome</keyword>
<organism evidence="1 2">
    <name type="scientific">Neisseria oralis</name>
    <dbReference type="NCBI Taxonomy" id="1107316"/>
    <lineage>
        <taxon>Bacteria</taxon>
        <taxon>Pseudomonadati</taxon>
        <taxon>Pseudomonadota</taxon>
        <taxon>Betaproteobacteria</taxon>
        <taxon>Neisseriales</taxon>
        <taxon>Neisseriaceae</taxon>
        <taxon>Neisseria</taxon>
    </lineage>
</organism>
<evidence type="ECO:0000313" key="1">
    <source>
        <dbReference type="EMBL" id="MFK7641448.1"/>
    </source>
</evidence>
<evidence type="ECO:0000313" key="2">
    <source>
        <dbReference type="Proteomes" id="UP001621964"/>
    </source>
</evidence>
<proteinExistence type="predicted"/>
<dbReference type="Proteomes" id="UP001621964">
    <property type="component" value="Unassembled WGS sequence"/>
</dbReference>